<dbReference type="Gene3D" id="3.20.80.10">
    <property type="entry name" value="Regulatory factor, effector binding domain"/>
    <property type="match status" value="1"/>
</dbReference>
<proteinExistence type="predicted"/>
<evidence type="ECO:0000313" key="2">
    <source>
        <dbReference type="EMBL" id="PXA68177.1"/>
    </source>
</evidence>
<dbReference type="Proteomes" id="UP000246722">
    <property type="component" value="Unassembled WGS sequence"/>
</dbReference>
<dbReference type="OrthoDB" id="795001at2"/>
<protein>
    <submittedName>
        <fullName evidence="2">AraC family transcriptional regulator</fullName>
    </submittedName>
</protein>
<dbReference type="SUPFAM" id="SSF55136">
    <property type="entry name" value="Probable bacterial effector-binding domain"/>
    <property type="match status" value="1"/>
</dbReference>
<organism evidence="2 3">
    <name type="scientific">Cryobacterium arcticum</name>
    <dbReference type="NCBI Taxonomy" id="670052"/>
    <lineage>
        <taxon>Bacteria</taxon>
        <taxon>Bacillati</taxon>
        <taxon>Actinomycetota</taxon>
        <taxon>Actinomycetes</taxon>
        <taxon>Micrococcales</taxon>
        <taxon>Microbacteriaceae</taxon>
        <taxon>Cryobacterium</taxon>
    </lineage>
</organism>
<keyword evidence="3" id="KW-1185">Reference proteome</keyword>
<dbReference type="RefSeq" id="WP_110127846.1">
    <property type="nucleotide sequence ID" value="NZ_QHLY01000012.1"/>
</dbReference>
<evidence type="ECO:0000259" key="1">
    <source>
        <dbReference type="SMART" id="SM00871"/>
    </source>
</evidence>
<gene>
    <name evidence="2" type="ORF">CTB96_16260</name>
</gene>
<name>A0A317ZVI8_9MICO</name>
<dbReference type="SMART" id="SM00871">
    <property type="entry name" value="AraC_E_bind"/>
    <property type="match status" value="1"/>
</dbReference>
<dbReference type="InterPro" id="IPR029442">
    <property type="entry name" value="GyrI-like"/>
</dbReference>
<dbReference type="EMBL" id="QHLY01000012">
    <property type="protein sequence ID" value="PXA68177.1"/>
    <property type="molecule type" value="Genomic_DNA"/>
</dbReference>
<dbReference type="InterPro" id="IPR010499">
    <property type="entry name" value="AraC_E-bd"/>
</dbReference>
<dbReference type="InterPro" id="IPR011256">
    <property type="entry name" value="Reg_factor_effector_dom_sf"/>
</dbReference>
<reference evidence="2 3" key="1">
    <citation type="submission" date="2018-05" db="EMBL/GenBank/DDBJ databases">
        <title>Genetic diversity of glacier-inhabiting Cryobacterium bacteria in China and description of Cryobacterium mengkeensis sp. nov. and Arthrobacter glacialis sp. nov.</title>
        <authorList>
            <person name="Liu Q."/>
            <person name="Xin Y.-H."/>
        </authorList>
    </citation>
    <scope>NUCLEOTIDE SEQUENCE [LARGE SCALE GENOMIC DNA]</scope>
    <source>
        <strain evidence="2 3">SK-1</strain>
    </source>
</reference>
<dbReference type="Pfam" id="PF06445">
    <property type="entry name" value="GyrI-like"/>
    <property type="match status" value="1"/>
</dbReference>
<comment type="caution">
    <text evidence="2">The sequence shown here is derived from an EMBL/GenBank/DDBJ whole genome shotgun (WGS) entry which is preliminary data.</text>
</comment>
<accession>A0A317ZVI8</accession>
<feature type="domain" description="AraC effector-binding" evidence="1">
    <location>
        <begin position="1"/>
        <end position="151"/>
    </location>
</feature>
<dbReference type="AlphaFoldDB" id="A0A317ZVI8"/>
<evidence type="ECO:0000313" key="3">
    <source>
        <dbReference type="Proteomes" id="UP000246722"/>
    </source>
</evidence>
<sequence>MQFDRIDLEPRTMMGIREIVVMADLTAFYERSFTRVVAALAEQHLAPAGPATAVYHGMPTSTVDVTAGFPVTGPAVAPDGLVLSTLPDGAAVATVYVGPYDGMTRTYDEIATWMQANNLTPHTEMWEEFLTGPQTDPNPATWQTRIVFPLV</sequence>